<sequence>MKDVARVIVTYNCPRSCPNCCNEHIGNVPAVKFEDLLKYKELVITGGEPMLIGERVVEMIHRLRANGYNGKIWLYTACIKTAKWADRAVLQEVSGITYTLHHKPSQADLSDTRKLNKFILDNLDNRKRNRSDRLLIDSRCYTEEVLSIIGLYDTGTKHWTSVKPLKWKDDECPLPDNEELIYYDLERE</sequence>
<reference evidence="1" key="1">
    <citation type="submission" date="2017-06" db="EMBL/GenBank/DDBJ databases">
        <title>Novel phages from South African skin metaviromes.</title>
        <authorList>
            <person name="van Zyl L.J."/>
            <person name="Abrahams Y."/>
            <person name="Stander E.A."/>
            <person name="Kirby B.M."/>
            <person name="Clavaud C."/>
            <person name="Farcet C."/>
            <person name="Breton L."/>
            <person name="Trindade M.I."/>
        </authorList>
    </citation>
    <scope>NUCLEOTIDE SEQUENCE</scope>
</reference>
<protein>
    <submittedName>
        <fullName evidence="1">Uncharacterized protein</fullName>
    </submittedName>
</protein>
<name>A0A2H4J8J3_9CAUD</name>
<gene>
    <name evidence="1" type="ORF">10S8_28</name>
</gene>
<proteinExistence type="predicted"/>
<dbReference type="SUPFAM" id="SSF102114">
    <property type="entry name" value="Radical SAM enzymes"/>
    <property type="match status" value="1"/>
</dbReference>
<dbReference type="EMBL" id="MF417928">
    <property type="protein sequence ID" value="ASN71584.1"/>
    <property type="molecule type" value="Genomic_DNA"/>
</dbReference>
<dbReference type="Gene3D" id="3.20.20.70">
    <property type="entry name" value="Aldolase class I"/>
    <property type="match status" value="1"/>
</dbReference>
<dbReference type="InterPro" id="IPR058240">
    <property type="entry name" value="rSAM_sf"/>
</dbReference>
<accession>A0A2H4J8J3</accession>
<organism evidence="1">
    <name type="scientific">uncultured Caudovirales phage</name>
    <dbReference type="NCBI Taxonomy" id="2100421"/>
    <lineage>
        <taxon>Viruses</taxon>
        <taxon>Duplodnaviria</taxon>
        <taxon>Heunggongvirae</taxon>
        <taxon>Uroviricota</taxon>
        <taxon>Caudoviricetes</taxon>
        <taxon>Peduoviridae</taxon>
        <taxon>Maltschvirus</taxon>
        <taxon>Maltschvirus maltsch</taxon>
    </lineage>
</organism>
<dbReference type="InterPro" id="IPR013785">
    <property type="entry name" value="Aldolase_TIM"/>
</dbReference>
<evidence type="ECO:0000313" key="1">
    <source>
        <dbReference type="EMBL" id="ASN71584.1"/>
    </source>
</evidence>